<dbReference type="AlphaFoldDB" id="A0A9Q1GC52"/>
<dbReference type="PANTHER" id="PTHR47272:SF1">
    <property type="entry name" value="PIGGYBAC TRANSPOSABLE ELEMENT-DERIVED PROTEIN 3-LIKE"/>
    <property type="match status" value="1"/>
</dbReference>
<gene>
    <name evidence="3" type="ORF">SKAU_G00022890</name>
</gene>
<feature type="compositionally biased region" description="Acidic residues" evidence="1">
    <location>
        <begin position="69"/>
        <end position="81"/>
    </location>
</feature>
<dbReference type="Proteomes" id="UP001152622">
    <property type="component" value="Chromosome 1"/>
</dbReference>
<dbReference type="EMBL" id="JAINUF010000001">
    <property type="protein sequence ID" value="KAJ8381511.1"/>
    <property type="molecule type" value="Genomic_DNA"/>
</dbReference>
<comment type="caution">
    <text evidence="3">The sequence shown here is derived from an EMBL/GenBank/DDBJ whole genome shotgun (WGS) entry which is preliminary data.</text>
</comment>
<feature type="compositionally biased region" description="Acidic residues" evidence="1">
    <location>
        <begin position="48"/>
        <end position="58"/>
    </location>
</feature>
<dbReference type="OrthoDB" id="6752398at2759"/>
<evidence type="ECO:0000259" key="2">
    <source>
        <dbReference type="Pfam" id="PF13843"/>
    </source>
</evidence>
<evidence type="ECO:0000256" key="1">
    <source>
        <dbReference type="SAM" id="MobiDB-lite"/>
    </source>
</evidence>
<proteinExistence type="predicted"/>
<organism evidence="3 4">
    <name type="scientific">Synaphobranchus kaupii</name>
    <name type="common">Kaup's arrowtooth eel</name>
    <dbReference type="NCBI Taxonomy" id="118154"/>
    <lineage>
        <taxon>Eukaryota</taxon>
        <taxon>Metazoa</taxon>
        <taxon>Chordata</taxon>
        <taxon>Craniata</taxon>
        <taxon>Vertebrata</taxon>
        <taxon>Euteleostomi</taxon>
        <taxon>Actinopterygii</taxon>
        <taxon>Neopterygii</taxon>
        <taxon>Teleostei</taxon>
        <taxon>Anguilliformes</taxon>
        <taxon>Synaphobranchidae</taxon>
        <taxon>Synaphobranchus</taxon>
    </lineage>
</organism>
<feature type="domain" description="PiggyBac transposable element-derived protein" evidence="2">
    <location>
        <begin position="165"/>
        <end position="269"/>
    </location>
</feature>
<feature type="region of interest" description="Disordered" evidence="1">
    <location>
        <begin position="25"/>
        <end position="85"/>
    </location>
</feature>
<dbReference type="InterPro" id="IPR029526">
    <property type="entry name" value="PGBD"/>
</dbReference>
<dbReference type="PANTHER" id="PTHR47272">
    <property type="entry name" value="DDE_TNP_1_7 DOMAIN-CONTAINING PROTEIN"/>
    <property type="match status" value="1"/>
</dbReference>
<evidence type="ECO:0000313" key="3">
    <source>
        <dbReference type="EMBL" id="KAJ8381511.1"/>
    </source>
</evidence>
<evidence type="ECO:0000313" key="4">
    <source>
        <dbReference type="Proteomes" id="UP001152622"/>
    </source>
</evidence>
<reference evidence="3" key="1">
    <citation type="journal article" date="2023" name="Science">
        <title>Genome structures resolve the early diversification of teleost fishes.</title>
        <authorList>
            <person name="Parey E."/>
            <person name="Louis A."/>
            <person name="Montfort J."/>
            <person name="Bouchez O."/>
            <person name="Roques C."/>
            <person name="Iampietro C."/>
            <person name="Lluch J."/>
            <person name="Castinel A."/>
            <person name="Donnadieu C."/>
            <person name="Desvignes T."/>
            <person name="Floi Bucao C."/>
            <person name="Jouanno E."/>
            <person name="Wen M."/>
            <person name="Mejri S."/>
            <person name="Dirks R."/>
            <person name="Jansen H."/>
            <person name="Henkel C."/>
            <person name="Chen W.J."/>
            <person name="Zahm M."/>
            <person name="Cabau C."/>
            <person name="Klopp C."/>
            <person name="Thompson A.W."/>
            <person name="Robinson-Rechavi M."/>
            <person name="Braasch I."/>
            <person name="Lecointre G."/>
            <person name="Bobe J."/>
            <person name="Postlethwait J.H."/>
            <person name="Berthelot C."/>
            <person name="Roest Crollius H."/>
            <person name="Guiguen Y."/>
        </authorList>
    </citation>
    <scope>NUCLEOTIDE SEQUENCE</scope>
    <source>
        <strain evidence="3">WJC10195</strain>
    </source>
</reference>
<sequence>MSIIWNTPSVFYGKAKKKRAELVLPVDDSENEFVSSEDKNDIDRTLDDSSEGESDSSEDGNSHGVSDSSELETETGQEETEAIPARVEKAKNFKWQMRRSILATPKWKGSLPPSIGAYEPVDYFRSPLRRETIENMVDQSNLYAIQSDSTKPLNQDNLVLIIGASGNIVLQLASIIPVNQSHKIFYDNWFTSVDLQVVLEKAKIHSVGTVRQNRLAGCTIMPEKIMKKKARGTYEEKQTTHQGVTLKAVKWFDNRPVTLLSTFTGANPITQVQVQLSLLDFKINIASCLTMEKKSTSSKRKGRPSQSVGSAVAEKRRRGPASPMPPEPVRQDNIDHWPMMMAINGRCKYPGCKGIVRTMCTKCGIYLCITMERNCFLEFHKS</sequence>
<dbReference type="Pfam" id="PF13843">
    <property type="entry name" value="DDE_Tnp_1_7"/>
    <property type="match status" value="1"/>
</dbReference>
<accession>A0A9Q1GC52</accession>
<feature type="region of interest" description="Disordered" evidence="1">
    <location>
        <begin position="294"/>
        <end position="333"/>
    </location>
</feature>
<keyword evidence="4" id="KW-1185">Reference proteome</keyword>
<name>A0A9Q1GC52_SYNKA</name>
<feature type="compositionally biased region" description="Basic and acidic residues" evidence="1">
    <location>
        <begin position="36"/>
        <end position="47"/>
    </location>
</feature>
<protein>
    <recommendedName>
        <fullName evidence="2">PiggyBac transposable element-derived protein domain-containing protein</fullName>
    </recommendedName>
</protein>